<dbReference type="Proteomes" id="UP000616608">
    <property type="component" value="Unassembled WGS sequence"/>
</dbReference>
<keyword evidence="1" id="KW-0813">Transport</keyword>
<evidence type="ECO:0000313" key="5">
    <source>
        <dbReference type="EMBL" id="GGG16167.1"/>
    </source>
</evidence>
<dbReference type="PROSITE" id="PS00211">
    <property type="entry name" value="ABC_TRANSPORTER_1"/>
    <property type="match status" value="1"/>
</dbReference>
<sequence>MNATKIEIEQLTKQYENAATPVIENLNMTIQEGEFIVIVGPSGCGKSTTMRMIAGIETITSGFLKIDGHIVNHLPAKDRDIAMVFQSYALYPHMTVFDNMAFGLKIRKHKKEVIQNKVHEAAELLGLMPYLKRKPKDLSGGQRQRVALGRAIVRNSPIFLMDEPLSNLDAKLRNQMRVELLNLHRSLKTTTIYVTHDQTEAMTMADRIIVLKDGQVQQIGTPEEIYRQPANLFVGTFLGSPQMNTMPITLKKRTVYLNEIAIAQLANDINSGRYQIGVRPEDWLIVETGIPLTITHTELLGADLHIHGNFEHHTIILRCDGKSTYTIGGVIHIMPKHLQLFNEQEQNIYVKLLGE</sequence>
<dbReference type="Gene3D" id="2.40.50.140">
    <property type="entry name" value="Nucleic acid-binding proteins"/>
    <property type="match status" value="1"/>
</dbReference>
<dbReference type="GO" id="GO:0016887">
    <property type="term" value="F:ATP hydrolysis activity"/>
    <property type="evidence" value="ECO:0007669"/>
    <property type="project" value="InterPro"/>
</dbReference>
<name>A0A917G0C1_9BACI</name>
<evidence type="ECO:0000256" key="2">
    <source>
        <dbReference type="ARBA" id="ARBA00022741"/>
    </source>
</evidence>
<dbReference type="PROSITE" id="PS50893">
    <property type="entry name" value="ABC_TRANSPORTER_2"/>
    <property type="match status" value="1"/>
</dbReference>
<evidence type="ECO:0000256" key="3">
    <source>
        <dbReference type="ARBA" id="ARBA00022840"/>
    </source>
</evidence>
<dbReference type="SMART" id="SM00382">
    <property type="entry name" value="AAA"/>
    <property type="match status" value="1"/>
</dbReference>
<dbReference type="GO" id="GO:0005524">
    <property type="term" value="F:ATP binding"/>
    <property type="evidence" value="ECO:0007669"/>
    <property type="project" value="UniProtKB-KW"/>
</dbReference>
<evidence type="ECO:0000259" key="4">
    <source>
        <dbReference type="PROSITE" id="PS50893"/>
    </source>
</evidence>
<dbReference type="Gene3D" id="3.40.50.300">
    <property type="entry name" value="P-loop containing nucleotide triphosphate hydrolases"/>
    <property type="match status" value="1"/>
</dbReference>
<dbReference type="InterPro" id="IPR017871">
    <property type="entry name" value="ABC_transporter-like_CS"/>
</dbReference>
<dbReference type="SUPFAM" id="SSF50331">
    <property type="entry name" value="MOP-like"/>
    <property type="match status" value="1"/>
</dbReference>
<feature type="domain" description="ABC transporter" evidence="4">
    <location>
        <begin position="6"/>
        <end position="238"/>
    </location>
</feature>
<reference evidence="5" key="2">
    <citation type="submission" date="2020-09" db="EMBL/GenBank/DDBJ databases">
        <authorList>
            <person name="Sun Q."/>
            <person name="Zhou Y."/>
        </authorList>
    </citation>
    <scope>NUCLEOTIDE SEQUENCE</scope>
    <source>
        <strain evidence="5">CGMCC 1.15760</strain>
    </source>
</reference>
<dbReference type="InterPro" id="IPR003439">
    <property type="entry name" value="ABC_transporter-like_ATP-bd"/>
</dbReference>
<dbReference type="PANTHER" id="PTHR43875">
    <property type="entry name" value="MALTODEXTRIN IMPORT ATP-BINDING PROTEIN MSMX"/>
    <property type="match status" value="1"/>
</dbReference>
<evidence type="ECO:0000256" key="1">
    <source>
        <dbReference type="ARBA" id="ARBA00022448"/>
    </source>
</evidence>
<gene>
    <name evidence="5" type="ORF">GCM10007425_08150</name>
</gene>
<proteinExistence type="predicted"/>
<keyword evidence="2" id="KW-0547">Nucleotide-binding</keyword>
<dbReference type="InterPro" id="IPR015855">
    <property type="entry name" value="ABC_transpr_MalK-like"/>
</dbReference>
<accession>A0A917G0C1</accession>
<protein>
    <submittedName>
        <fullName evidence="5">ABC transporter ATP-binding protein</fullName>
    </submittedName>
</protein>
<dbReference type="InterPro" id="IPR047641">
    <property type="entry name" value="ABC_transpr_MalK/UgpC-like"/>
</dbReference>
<organism evidence="5 6">
    <name type="scientific">Lysinibacillus alkalisoli</name>
    <dbReference type="NCBI Taxonomy" id="1911548"/>
    <lineage>
        <taxon>Bacteria</taxon>
        <taxon>Bacillati</taxon>
        <taxon>Bacillota</taxon>
        <taxon>Bacilli</taxon>
        <taxon>Bacillales</taxon>
        <taxon>Bacillaceae</taxon>
        <taxon>Lysinibacillus</taxon>
    </lineage>
</organism>
<dbReference type="Gene3D" id="2.40.50.100">
    <property type="match status" value="1"/>
</dbReference>
<dbReference type="CDD" id="cd03301">
    <property type="entry name" value="ABC_MalK_N"/>
    <property type="match status" value="1"/>
</dbReference>
<dbReference type="FunFam" id="3.40.50.300:FF:000042">
    <property type="entry name" value="Maltose/maltodextrin ABC transporter, ATP-binding protein"/>
    <property type="match status" value="1"/>
</dbReference>
<dbReference type="Pfam" id="PF00005">
    <property type="entry name" value="ABC_tran"/>
    <property type="match status" value="1"/>
</dbReference>
<dbReference type="GO" id="GO:0140359">
    <property type="term" value="F:ABC-type transporter activity"/>
    <property type="evidence" value="ECO:0007669"/>
    <property type="project" value="InterPro"/>
</dbReference>
<dbReference type="GO" id="GO:0055052">
    <property type="term" value="C:ATP-binding cassette (ABC) transporter complex, substrate-binding subunit-containing"/>
    <property type="evidence" value="ECO:0007669"/>
    <property type="project" value="TreeGrafter"/>
</dbReference>
<dbReference type="AlphaFoldDB" id="A0A917G0C1"/>
<dbReference type="InterPro" id="IPR003593">
    <property type="entry name" value="AAA+_ATPase"/>
</dbReference>
<keyword evidence="6" id="KW-1185">Reference proteome</keyword>
<dbReference type="SUPFAM" id="SSF52540">
    <property type="entry name" value="P-loop containing nucleoside triphosphate hydrolases"/>
    <property type="match status" value="1"/>
</dbReference>
<dbReference type="EMBL" id="BMJT01000002">
    <property type="protein sequence ID" value="GGG16167.1"/>
    <property type="molecule type" value="Genomic_DNA"/>
</dbReference>
<dbReference type="InterPro" id="IPR008995">
    <property type="entry name" value="Mo/tungstate-bd_C_term_dom"/>
</dbReference>
<keyword evidence="3 5" id="KW-0067">ATP-binding</keyword>
<evidence type="ECO:0000313" key="6">
    <source>
        <dbReference type="Proteomes" id="UP000616608"/>
    </source>
</evidence>
<dbReference type="PANTHER" id="PTHR43875:SF1">
    <property type="entry name" value="OSMOPROTECTIVE COMPOUNDS UPTAKE ATP-BINDING PROTEIN GGTA"/>
    <property type="match status" value="1"/>
</dbReference>
<dbReference type="RefSeq" id="WP_188613737.1">
    <property type="nucleotide sequence ID" value="NZ_BMJT01000002.1"/>
</dbReference>
<comment type="caution">
    <text evidence="5">The sequence shown here is derived from an EMBL/GenBank/DDBJ whole genome shotgun (WGS) entry which is preliminary data.</text>
</comment>
<dbReference type="GO" id="GO:0008643">
    <property type="term" value="P:carbohydrate transport"/>
    <property type="evidence" value="ECO:0007669"/>
    <property type="project" value="InterPro"/>
</dbReference>
<dbReference type="InterPro" id="IPR027417">
    <property type="entry name" value="P-loop_NTPase"/>
</dbReference>
<dbReference type="NCBIfam" id="NF008653">
    <property type="entry name" value="PRK11650.1"/>
    <property type="match status" value="1"/>
</dbReference>
<reference evidence="5" key="1">
    <citation type="journal article" date="2014" name="Int. J. Syst. Evol. Microbiol.">
        <title>Complete genome sequence of Corynebacterium casei LMG S-19264T (=DSM 44701T), isolated from a smear-ripened cheese.</title>
        <authorList>
            <consortium name="US DOE Joint Genome Institute (JGI-PGF)"/>
            <person name="Walter F."/>
            <person name="Albersmeier A."/>
            <person name="Kalinowski J."/>
            <person name="Ruckert C."/>
        </authorList>
    </citation>
    <scope>NUCLEOTIDE SEQUENCE</scope>
    <source>
        <strain evidence="5">CGMCC 1.15760</strain>
    </source>
</reference>
<dbReference type="InterPro" id="IPR012340">
    <property type="entry name" value="NA-bd_OB-fold"/>
</dbReference>